<evidence type="ECO:0000313" key="2">
    <source>
        <dbReference type="Proteomes" id="UP001163603"/>
    </source>
</evidence>
<comment type="caution">
    <text evidence="1">The sequence shown here is derived from an EMBL/GenBank/DDBJ whole genome shotgun (WGS) entry which is preliminary data.</text>
</comment>
<proteinExistence type="predicted"/>
<reference evidence="2" key="1">
    <citation type="journal article" date="2023" name="G3 (Bethesda)">
        <title>Genome assembly and association tests identify interacting loci associated with vigor, precocity, and sex in interspecific pistachio rootstocks.</title>
        <authorList>
            <person name="Palmer W."/>
            <person name="Jacygrad E."/>
            <person name="Sagayaradj S."/>
            <person name="Cavanaugh K."/>
            <person name="Han R."/>
            <person name="Bertier L."/>
            <person name="Beede B."/>
            <person name="Kafkas S."/>
            <person name="Golino D."/>
            <person name="Preece J."/>
            <person name="Michelmore R."/>
        </authorList>
    </citation>
    <scope>NUCLEOTIDE SEQUENCE [LARGE SCALE GENOMIC DNA]</scope>
</reference>
<dbReference type="EMBL" id="CM047749">
    <property type="protein sequence ID" value="KAJ0010733.1"/>
    <property type="molecule type" value="Genomic_DNA"/>
</dbReference>
<name>A0ACC0X5N8_9ROSI</name>
<organism evidence="1 2">
    <name type="scientific">Pistacia integerrima</name>
    <dbReference type="NCBI Taxonomy" id="434235"/>
    <lineage>
        <taxon>Eukaryota</taxon>
        <taxon>Viridiplantae</taxon>
        <taxon>Streptophyta</taxon>
        <taxon>Embryophyta</taxon>
        <taxon>Tracheophyta</taxon>
        <taxon>Spermatophyta</taxon>
        <taxon>Magnoliopsida</taxon>
        <taxon>eudicotyledons</taxon>
        <taxon>Gunneridae</taxon>
        <taxon>Pentapetalae</taxon>
        <taxon>rosids</taxon>
        <taxon>malvids</taxon>
        <taxon>Sapindales</taxon>
        <taxon>Anacardiaceae</taxon>
        <taxon>Pistacia</taxon>
    </lineage>
</organism>
<accession>A0ACC0X5N8</accession>
<keyword evidence="2" id="KW-1185">Reference proteome</keyword>
<dbReference type="Proteomes" id="UP001163603">
    <property type="component" value="Chromosome 14"/>
</dbReference>
<gene>
    <name evidence="1" type="ORF">Pint_33434</name>
</gene>
<evidence type="ECO:0000313" key="1">
    <source>
        <dbReference type="EMBL" id="KAJ0010733.1"/>
    </source>
</evidence>
<protein>
    <submittedName>
        <fullName evidence="1">Uncharacterized protein</fullName>
    </submittedName>
</protein>
<sequence length="195" mass="22265">MNETKDQPTPMRRSLKLEADEGGKNVDTKLYRTMICSLLYLIASRTDILFSVCMCACFHSCPKESHLNAVKRILRYLKGTPNIGLWYPKGSSFSLIGYSDDDFRGCRIDRKSTSGTCQFLRSMLVSWFSKRQNSIVASTMKAKYVLAGNCFAQLLWMKQQLEDFGYIMHCVPIHYDNTSAINLSKNLVYHSRTIG</sequence>